<proteinExistence type="predicted"/>
<feature type="compositionally biased region" description="Basic and acidic residues" evidence="1">
    <location>
        <begin position="68"/>
        <end position="90"/>
    </location>
</feature>
<evidence type="ECO:0000313" key="3">
    <source>
        <dbReference type="Proteomes" id="UP000664940"/>
    </source>
</evidence>
<feature type="region of interest" description="Disordered" evidence="1">
    <location>
        <begin position="63"/>
        <end position="90"/>
    </location>
</feature>
<gene>
    <name evidence="2" type="ORF">HJG60_011718</name>
</gene>
<accession>A0A833ZN85</accession>
<comment type="caution">
    <text evidence="2">The sequence shown here is derived from an EMBL/GenBank/DDBJ whole genome shotgun (WGS) entry which is preliminary data.</text>
</comment>
<evidence type="ECO:0000256" key="1">
    <source>
        <dbReference type="SAM" id="MobiDB-lite"/>
    </source>
</evidence>
<protein>
    <submittedName>
        <fullName evidence="2">Uncharacterized protein</fullName>
    </submittedName>
</protein>
<dbReference type="AlphaFoldDB" id="A0A833ZN85"/>
<dbReference type="EMBL" id="JABVXQ010000007">
    <property type="protein sequence ID" value="KAF6100002.1"/>
    <property type="molecule type" value="Genomic_DNA"/>
</dbReference>
<dbReference type="Proteomes" id="UP000664940">
    <property type="component" value="Unassembled WGS sequence"/>
</dbReference>
<reference evidence="2 3" key="1">
    <citation type="journal article" date="2020" name="Nature">
        <title>Six reference-quality genomes reveal evolution of bat adaptations.</title>
        <authorList>
            <person name="Jebb D."/>
            <person name="Huang Z."/>
            <person name="Pippel M."/>
            <person name="Hughes G.M."/>
            <person name="Lavrichenko K."/>
            <person name="Devanna P."/>
            <person name="Winkler S."/>
            <person name="Jermiin L.S."/>
            <person name="Skirmuntt E.C."/>
            <person name="Katzourakis A."/>
            <person name="Burkitt-Gray L."/>
            <person name="Ray D.A."/>
            <person name="Sullivan K.A.M."/>
            <person name="Roscito J.G."/>
            <person name="Kirilenko B.M."/>
            <person name="Davalos L.M."/>
            <person name="Corthals A.P."/>
            <person name="Power M.L."/>
            <person name="Jones G."/>
            <person name="Ransome R.D."/>
            <person name="Dechmann D.K.N."/>
            <person name="Locatelli A.G."/>
            <person name="Puechmaille S.J."/>
            <person name="Fedrigo O."/>
            <person name="Jarvis E.D."/>
            <person name="Hiller M."/>
            <person name="Vernes S.C."/>
            <person name="Myers E.W."/>
            <person name="Teeling E.C."/>
        </authorList>
    </citation>
    <scope>NUCLEOTIDE SEQUENCE [LARGE SCALE GENOMIC DNA]</scope>
    <source>
        <strain evidence="2">Bat1K_MPI-CBG_1</strain>
    </source>
</reference>
<name>A0A833ZN85_9CHIR</name>
<evidence type="ECO:0000313" key="2">
    <source>
        <dbReference type="EMBL" id="KAF6100002.1"/>
    </source>
</evidence>
<organism evidence="2 3">
    <name type="scientific">Phyllostomus discolor</name>
    <name type="common">pale spear-nosed bat</name>
    <dbReference type="NCBI Taxonomy" id="89673"/>
    <lineage>
        <taxon>Eukaryota</taxon>
        <taxon>Metazoa</taxon>
        <taxon>Chordata</taxon>
        <taxon>Craniata</taxon>
        <taxon>Vertebrata</taxon>
        <taxon>Euteleostomi</taxon>
        <taxon>Mammalia</taxon>
        <taxon>Eutheria</taxon>
        <taxon>Laurasiatheria</taxon>
        <taxon>Chiroptera</taxon>
        <taxon>Yangochiroptera</taxon>
        <taxon>Phyllostomidae</taxon>
        <taxon>Phyllostominae</taxon>
        <taxon>Phyllostomus</taxon>
    </lineage>
</organism>
<sequence>MKSDSGRQECELCDSQPGSSPCMVIVRPTPASLAMRGQLPLKKIYFCNIFCVRGNNIHSVWSIQTKQPQREGGRKARERDRQTDRQDRQREIRRNQQTCFGLPATHTPAQTTCPLTHRRHLPGLHQNDGRPSAELEQETSFPSCYLQQLEPRYHVMCFIELLNWREVSTGAIPASGKRGWLCPPRP</sequence>